<name>A0ABT8RKJ1_9BACT</name>
<keyword evidence="2" id="KW-1185">Reference proteome</keyword>
<evidence type="ECO:0000313" key="1">
    <source>
        <dbReference type="EMBL" id="MDO1451407.1"/>
    </source>
</evidence>
<organism evidence="1 2">
    <name type="scientific">Rhodocytophaga aerolata</name>
    <dbReference type="NCBI Taxonomy" id="455078"/>
    <lineage>
        <taxon>Bacteria</taxon>
        <taxon>Pseudomonadati</taxon>
        <taxon>Bacteroidota</taxon>
        <taxon>Cytophagia</taxon>
        <taxon>Cytophagales</taxon>
        <taxon>Rhodocytophagaceae</taxon>
        <taxon>Rhodocytophaga</taxon>
    </lineage>
</organism>
<gene>
    <name evidence="1" type="ORF">Q0590_34345</name>
</gene>
<protein>
    <submittedName>
        <fullName evidence="1">Uncharacterized protein</fullName>
    </submittedName>
</protein>
<evidence type="ECO:0000313" key="2">
    <source>
        <dbReference type="Proteomes" id="UP001168528"/>
    </source>
</evidence>
<reference evidence="1" key="1">
    <citation type="submission" date="2023-07" db="EMBL/GenBank/DDBJ databases">
        <title>The genome sequence of Rhodocytophaga aerolata KACC 12507.</title>
        <authorList>
            <person name="Zhang X."/>
        </authorList>
    </citation>
    <scope>NUCLEOTIDE SEQUENCE</scope>
    <source>
        <strain evidence="1">KACC 12507</strain>
    </source>
</reference>
<proteinExistence type="predicted"/>
<dbReference type="Proteomes" id="UP001168528">
    <property type="component" value="Unassembled WGS sequence"/>
</dbReference>
<dbReference type="RefSeq" id="WP_302042205.1">
    <property type="nucleotide sequence ID" value="NZ_JAUKPO010000058.1"/>
</dbReference>
<sequence>MSEENTVYKIVSAAQGSGAHRWYERLPGLEKEFPRMVWEKSQKIEQELSPAAPQHHAFQGLSQGVHYSLHYL</sequence>
<dbReference type="EMBL" id="JAUKPO010000058">
    <property type="protein sequence ID" value="MDO1451407.1"/>
    <property type="molecule type" value="Genomic_DNA"/>
</dbReference>
<accession>A0ABT8RKJ1</accession>
<comment type="caution">
    <text evidence="1">The sequence shown here is derived from an EMBL/GenBank/DDBJ whole genome shotgun (WGS) entry which is preliminary data.</text>
</comment>